<dbReference type="Proteomes" id="UP000198432">
    <property type="component" value="Unassembled WGS sequence"/>
</dbReference>
<dbReference type="GO" id="GO:0016020">
    <property type="term" value="C:membrane"/>
    <property type="evidence" value="ECO:0007669"/>
    <property type="project" value="InterPro"/>
</dbReference>
<feature type="transmembrane region" description="Helical" evidence="1">
    <location>
        <begin position="316"/>
        <end position="338"/>
    </location>
</feature>
<feature type="transmembrane region" description="Helical" evidence="1">
    <location>
        <begin position="168"/>
        <end position="187"/>
    </location>
</feature>
<sequence>MITVHLPFLFAVALAGVASMIGQRLVQSIGFLKRNFIPEPLLGGLLFAFVIFLLRISNTLTITIPTQGPAVDFLVALLTANMGMHITPSILKHGAKLFLLFIGAGCVLAILQFLLVLPLAFTGSYPIHTAVLTGPLSFVGAPYNLNPPSQTAPVAELFREAYPNLKQLAQGIMMVGVVSSVIGANFISRNLFKIAERQPPAPSPVDNHPREPLGRFSIEISHLVILILVVISLAFAIQHILLAQLSWLRDDYLPVIVVAFLLGSLIRLSFSFVKGKDKFPEKAITVLLLGPTMNLVLAYAVMSIPLHLLALLTPRLLIGAIIAVSCSVGFSWFAFRLFAKYTNKYYAAVIATAFLAITTGWGPMGMGFLRRFIDEEGPVEPMPVIMPLNAFYLFPWMVVLLTTVILKLFG</sequence>
<name>A0A239JW46_9BACT</name>
<dbReference type="GO" id="GO:0015501">
    <property type="term" value="F:glutamate:sodium symporter activity"/>
    <property type="evidence" value="ECO:0007669"/>
    <property type="project" value="InterPro"/>
</dbReference>
<keyword evidence="1" id="KW-0472">Membrane</keyword>
<protein>
    <submittedName>
        <fullName evidence="2">Sodium--glutamate symport carrier (GltS)</fullName>
    </submittedName>
</protein>
<keyword evidence="1" id="KW-0812">Transmembrane</keyword>
<feature type="transmembrane region" description="Helical" evidence="1">
    <location>
        <begin position="285"/>
        <end position="310"/>
    </location>
</feature>
<keyword evidence="3" id="KW-1185">Reference proteome</keyword>
<reference evidence="3" key="1">
    <citation type="submission" date="2017-06" db="EMBL/GenBank/DDBJ databases">
        <authorList>
            <person name="Varghese N."/>
            <person name="Submissions S."/>
        </authorList>
    </citation>
    <scope>NUCLEOTIDE SEQUENCE [LARGE SCALE GENOMIC DNA]</scope>
    <source>
        <strain evidence="3">NKM1</strain>
    </source>
</reference>
<dbReference type="InterPro" id="IPR004445">
    <property type="entry name" value="GltS"/>
</dbReference>
<evidence type="ECO:0000313" key="3">
    <source>
        <dbReference type="Proteomes" id="UP000198432"/>
    </source>
</evidence>
<dbReference type="PANTHER" id="PTHR36178:SF1">
    <property type="entry name" value="SODIUM_GLUTAMATE SYMPORTER"/>
    <property type="match status" value="1"/>
</dbReference>
<feature type="transmembrane region" description="Helical" evidence="1">
    <location>
        <begin position="220"/>
        <end position="240"/>
    </location>
</feature>
<feature type="transmembrane region" description="Helical" evidence="1">
    <location>
        <begin position="38"/>
        <end position="56"/>
    </location>
</feature>
<dbReference type="PANTHER" id="PTHR36178">
    <property type="entry name" value="SLR0625 PROTEIN"/>
    <property type="match status" value="1"/>
</dbReference>
<feature type="transmembrane region" description="Helical" evidence="1">
    <location>
        <begin position="345"/>
        <end position="364"/>
    </location>
</feature>
<dbReference type="EMBL" id="FZOQ01000024">
    <property type="protein sequence ID" value="SNT10127.1"/>
    <property type="molecule type" value="Genomic_DNA"/>
</dbReference>
<gene>
    <name evidence="2" type="ORF">SAMN06296052_12425</name>
</gene>
<feature type="transmembrane region" description="Helical" evidence="1">
    <location>
        <begin position="6"/>
        <end position="26"/>
    </location>
</feature>
<dbReference type="OrthoDB" id="4921038at2"/>
<evidence type="ECO:0000313" key="2">
    <source>
        <dbReference type="EMBL" id="SNT10127.1"/>
    </source>
</evidence>
<evidence type="ECO:0000256" key="1">
    <source>
        <dbReference type="SAM" id="Phobius"/>
    </source>
</evidence>
<dbReference type="AlphaFoldDB" id="A0A239JW46"/>
<feature type="transmembrane region" description="Helical" evidence="1">
    <location>
        <begin position="252"/>
        <end position="273"/>
    </location>
</feature>
<feature type="transmembrane region" description="Helical" evidence="1">
    <location>
        <begin position="98"/>
        <end position="121"/>
    </location>
</feature>
<accession>A0A239JW46</accession>
<dbReference type="GO" id="GO:0015813">
    <property type="term" value="P:L-glutamate transmembrane transport"/>
    <property type="evidence" value="ECO:0007669"/>
    <property type="project" value="InterPro"/>
</dbReference>
<keyword evidence="1" id="KW-1133">Transmembrane helix</keyword>
<dbReference type="Pfam" id="PF03616">
    <property type="entry name" value="Glt_symporter"/>
    <property type="match status" value="1"/>
</dbReference>
<proteinExistence type="predicted"/>
<feature type="transmembrane region" description="Helical" evidence="1">
    <location>
        <begin position="384"/>
        <end position="409"/>
    </location>
</feature>
<dbReference type="RefSeq" id="WP_089321089.1">
    <property type="nucleotide sequence ID" value="NZ_FZOQ01000024.1"/>
</dbReference>
<organism evidence="2 3">
    <name type="scientific">Pontibacter ummariensis</name>
    <dbReference type="NCBI Taxonomy" id="1610492"/>
    <lineage>
        <taxon>Bacteria</taxon>
        <taxon>Pseudomonadati</taxon>
        <taxon>Bacteroidota</taxon>
        <taxon>Cytophagia</taxon>
        <taxon>Cytophagales</taxon>
        <taxon>Hymenobacteraceae</taxon>
        <taxon>Pontibacter</taxon>
    </lineage>
</organism>